<dbReference type="InterPro" id="IPR006221">
    <property type="entry name" value="TrpG/PapA_dom"/>
</dbReference>
<dbReference type="Pfam" id="PF00117">
    <property type="entry name" value="GATase"/>
    <property type="match status" value="1"/>
</dbReference>
<comment type="caution">
    <text evidence="3">The sequence shown here is derived from an EMBL/GenBank/DDBJ whole genome shotgun (WGS) entry which is preliminary data.</text>
</comment>
<dbReference type="EMBL" id="JBHTEF010000001">
    <property type="protein sequence ID" value="MFC7581928.1"/>
    <property type="molecule type" value="Genomic_DNA"/>
</dbReference>
<organism evidence="3 4">
    <name type="scientific">Schaalia naturae</name>
    <dbReference type="NCBI Taxonomy" id="635203"/>
    <lineage>
        <taxon>Bacteria</taxon>
        <taxon>Bacillati</taxon>
        <taxon>Actinomycetota</taxon>
        <taxon>Actinomycetes</taxon>
        <taxon>Actinomycetales</taxon>
        <taxon>Actinomycetaceae</taxon>
        <taxon>Schaalia</taxon>
    </lineage>
</organism>
<dbReference type="Gene3D" id="3.40.50.880">
    <property type="match status" value="1"/>
</dbReference>
<gene>
    <name evidence="3" type="ORF">ACFQWG_12050</name>
</gene>
<keyword evidence="4" id="KW-1185">Reference proteome</keyword>
<evidence type="ECO:0000256" key="1">
    <source>
        <dbReference type="ARBA" id="ARBA00022962"/>
    </source>
</evidence>
<dbReference type="RefSeq" id="WP_380975645.1">
    <property type="nucleotide sequence ID" value="NZ_JBHTEF010000001.1"/>
</dbReference>
<dbReference type="PRINTS" id="PR00099">
    <property type="entry name" value="CPSGATASE"/>
</dbReference>
<proteinExistence type="predicted"/>
<keyword evidence="1" id="KW-0315">Glutamine amidotransferase</keyword>
<evidence type="ECO:0000313" key="4">
    <source>
        <dbReference type="Proteomes" id="UP001596527"/>
    </source>
</evidence>
<dbReference type="Proteomes" id="UP001596527">
    <property type="component" value="Unassembled WGS sequence"/>
</dbReference>
<dbReference type="PRINTS" id="PR00097">
    <property type="entry name" value="ANTSNTHASEII"/>
</dbReference>
<evidence type="ECO:0000313" key="3">
    <source>
        <dbReference type="EMBL" id="MFC7581928.1"/>
    </source>
</evidence>
<dbReference type="PROSITE" id="PS51273">
    <property type="entry name" value="GATASE_TYPE_1"/>
    <property type="match status" value="1"/>
</dbReference>
<dbReference type="NCBIfam" id="TIGR00566">
    <property type="entry name" value="trpG_papA"/>
    <property type="match status" value="1"/>
</dbReference>
<dbReference type="SUPFAM" id="SSF52317">
    <property type="entry name" value="Class I glutamine amidotransferase-like"/>
    <property type="match status" value="1"/>
</dbReference>
<sequence>MTRILCVDNYDSFVWTIVGYLRHLGADVDVARNDAVDARWWDGAGSAGAGSSDAAGDEGGAARASECPYDGVLISPGPGDPKGAGASLQVIADCAERGIPMLGVCLGHQALGELFGATVAHAPELMHGRTSQITHDGRGVFRGVPSPVTVTRYHSLAVDPATVPDDLEVSAATDTGIVMGLRHRTLPLEGVQFHPESVLTEHGHLMLGNWLARCGDAAAPERAAALAPMVADRLPPR</sequence>
<dbReference type="InterPro" id="IPR050472">
    <property type="entry name" value="Anth_synth/Amidotransfase"/>
</dbReference>
<dbReference type="PRINTS" id="PR00096">
    <property type="entry name" value="GATASE"/>
</dbReference>
<evidence type="ECO:0000259" key="2">
    <source>
        <dbReference type="Pfam" id="PF00117"/>
    </source>
</evidence>
<dbReference type="CDD" id="cd01743">
    <property type="entry name" value="GATase1_Anthranilate_Synthase"/>
    <property type="match status" value="1"/>
</dbReference>
<dbReference type="PANTHER" id="PTHR43418:SF4">
    <property type="entry name" value="MULTIFUNCTIONAL TRYPTOPHAN BIOSYNTHESIS PROTEIN"/>
    <property type="match status" value="1"/>
</dbReference>
<accession>A0ABW2SRF4</accession>
<dbReference type="InterPro" id="IPR029062">
    <property type="entry name" value="Class_I_gatase-like"/>
</dbReference>
<name>A0ABW2SRF4_9ACTO</name>
<dbReference type="PANTHER" id="PTHR43418">
    <property type="entry name" value="MULTIFUNCTIONAL TRYPTOPHAN BIOSYNTHESIS PROTEIN-RELATED"/>
    <property type="match status" value="1"/>
</dbReference>
<feature type="domain" description="Glutamine amidotransferase" evidence="2">
    <location>
        <begin position="6"/>
        <end position="212"/>
    </location>
</feature>
<dbReference type="InterPro" id="IPR017926">
    <property type="entry name" value="GATASE"/>
</dbReference>
<protein>
    <submittedName>
        <fullName evidence="3">Anthranilate synthase component II</fullName>
    </submittedName>
</protein>
<reference evidence="4" key="1">
    <citation type="journal article" date="2019" name="Int. J. Syst. Evol. Microbiol.">
        <title>The Global Catalogue of Microorganisms (GCM) 10K type strain sequencing project: providing services to taxonomists for standard genome sequencing and annotation.</title>
        <authorList>
            <consortium name="The Broad Institute Genomics Platform"/>
            <consortium name="The Broad Institute Genome Sequencing Center for Infectious Disease"/>
            <person name="Wu L."/>
            <person name="Ma J."/>
        </authorList>
    </citation>
    <scope>NUCLEOTIDE SEQUENCE [LARGE SCALE GENOMIC DNA]</scope>
    <source>
        <strain evidence="4">CCUG 56698</strain>
    </source>
</reference>